<feature type="region of interest" description="Disordered" evidence="1">
    <location>
        <begin position="1"/>
        <end position="24"/>
    </location>
</feature>
<sequence>MSNSDPPPAYSSRPGTPNRQHEDIPLQVLPQSAPIQAINATAGGAAGYFGTVPQAQPVTAPVIAPQPWQVTYPNGQAIPPAYAGPSGVGVYPAIHRLYLGNTPATQANPGGGHVAQNAFTVNPQLYQYAQVPVSNPAETTVPENVAPNAPNANLNPPNPVAHPGLLMHGHQPLDFAEPESGTNSPNPDQPNANNNNNNAGAGDDDDSGIHFKKLTASDSNTAHPVMPFATVPTVTPTPGRRRLAARDKNRKHH</sequence>
<organism evidence="2 3">
    <name type="scientific">Helicocarpus griseus UAMH5409</name>
    <dbReference type="NCBI Taxonomy" id="1447875"/>
    <lineage>
        <taxon>Eukaryota</taxon>
        <taxon>Fungi</taxon>
        <taxon>Dikarya</taxon>
        <taxon>Ascomycota</taxon>
        <taxon>Pezizomycotina</taxon>
        <taxon>Eurotiomycetes</taxon>
        <taxon>Eurotiomycetidae</taxon>
        <taxon>Onygenales</taxon>
        <taxon>Ajellomycetaceae</taxon>
        <taxon>Helicocarpus</taxon>
    </lineage>
</organism>
<keyword evidence="3" id="KW-1185">Reference proteome</keyword>
<name>A0A2B7Y215_9EURO</name>
<feature type="region of interest" description="Disordered" evidence="1">
    <location>
        <begin position="138"/>
        <end position="253"/>
    </location>
</feature>
<gene>
    <name evidence="2" type="ORF">AJ79_02544</name>
</gene>
<protein>
    <submittedName>
        <fullName evidence="2">Uncharacterized protein</fullName>
    </submittedName>
</protein>
<evidence type="ECO:0000256" key="1">
    <source>
        <dbReference type="SAM" id="MobiDB-lite"/>
    </source>
</evidence>
<comment type="caution">
    <text evidence="2">The sequence shown here is derived from an EMBL/GenBank/DDBJ whole genome shotgun (WGS) entry which is preliminary data.</text>
</comment>
<feature type="compositionally biased region" description="Low complexity" evidence="1">
    <location>
        <begin position="141"/>
        <end position="155"/>
    </location>
</feature>
<dbReference type="AlphaFoldDB" id="A0A2B7Y215"/>
<proteinExistence type="predicted"/>
<dbReference type="Proteomes" id="UP000223968">
    <property type="component" value="Unassembled WGS sequence"/>
</dbReference>
<feature type="compositionally biased region" description="Basic residues" evidence="1">
    <location>
        <begin position="239"/>
        <end position="253"/>
    </location>
</feature>
<feature type="compositionally biased region" description="Low complexity" evidence="1">
    <location>
        <begin position="183"/>
        <end position="201"/>
    </location>
</feature>
<dbReference type="EMBL" id="PDNB01000027">
    <property type="protein sequence ID" value="PGH15179.1"/>
    <property type="molecule type" value="Genomic_DNA"/>
</dbReference>
<evidence type="ECO:0000313" key="2">
    <source>
        <dbReference type="EMBL" id="PGH15179.1"/>
    </source>
</evidence>
<accession>A0A2B7Y215</accession>
<feature type="compositionally biased region" description="Low complexity" evidence="1">
    <location>
        <begin position="224"/>
        <end position="238"/>
    </location>
</feature>
<reference evidence="2 3" key="1">
    <citation type="submission" date="2017-10" db="EMBL/GenBank/DDBJ databases">
        <title>Comparative genomics in systemic dimorphic fungi from Ajellomycetaceae.</title>
        <authorList>
            <person name="Munoz J.F."/>
            <person name="Mcewen J.G."/>
            <person name="Clay O.K."/>
            <person name="Cuomo C.A."/>
        </authorList>
    </citation>
    <scope>NUCLEOTIDE SEQUENCE [LARGE SCALE GENOMIC DNA]</scope>
    <source>
        <strain evidence="2 3">UAMH5409</strain>
    </source>
</reference>
<evidence type="ECO:0000313" key="3">
    <source>
        <dbReference type="Proteomes" id="UP000223968"/>
    </source>
</evidence>